<gene>
    <name evidence="3" type="ORF">SAMN05660991_00801</name>
</gene>
<dbReference type="SUPFAM" id="SSF54631">
    <property type="entry name" value="CBS-domain pair"/>
    <property type="match status" value="1"/>
</dbReference>
<protein>
    <submittedName>
        <fullName evidence="3">CBS domain-containing protein</fullName>
    </submittedName>
</protein>
<feature type="region of interest" description="Disordered" evidence="1">
    <location>
        <begin position="1"/>
        <end position="33"/>
    </location>
</feature>
<evidence type="ECO:0000313" key="4">
    <source>
        <dbReference type="Proteomes" id="UP000198960"/>
    </source>
</evidence>
<dbReference type="Proteomes" id="UP000198960">
    <property type="component" value="Unassembled WGS sequence"/>
</dbReference>
<dbReference type="CDD" id="cd02205">
    <property type="entry name" value="CBS_pair_SF"/>
    <property type="match status" value="1"/>
</dbReference>
<evidence type="ECO:0000259" key="2">
    <source>
        <dbReference type="Pfam" id="PF00571"/>
    </source>
</evidence>
<sequence length="170" mass="18493">MSRDSREHGPSDEPSPPPLSDQPRSTPADVSRRLTAADVMVTIPKTLGYESDVGAVRRELYDDHVHMVLVVDDQQRLLTTITSSDLPSAVPNSMRAIEVGRLDGRTTRPSTPITDITARLGRSGERRLAVTDDHGRLLGLLCLKRSRTGYCSDDGVAARARESRATTSAS</sequence>
<dbReference type="InterPro" id="IPR046342">
    <property type="entry name" value="CBS_dom_sf"/>
</dbReference>
<evidence type="ECO:0000313" key="3">
    <source>
        <dbReference type="EMBL" id="SEO57638.1"/>
    </source>
</evidence>
<dbReference type="EMBL" id="FOEE01000002">
    <property type="protein sequence ID" value="SEO57638.1"/>
    <property type="molecule type" value="Genomic_DNA"/>
</dbReference>
<organism evidence="3 4">
    <name type="scientific">Trujillonella endophytica</name>
    <dbReference type="NCBI Taxonomy" id="673521"/>
    <lineage>
        <taxon>Bacteria</taxon>
        <taxon>Bacillati</taxon>
        <taxon>Actinomycetota</taxon>
        <taxon>Actinomycetes</taxon>
        <taxon>Geodermatophilales</taxon>
        <taxon>Geodermatophilaceae</taxon>
        <taxon>Trujillonella</taxon>
    </lineage>
</organism>
<dbReference type="Pfam" id="PF00571">
    <property type="entry name" value="CBS"/>
    <property type="match status" value="1"/>
</dbReference>
<name>A0A1H8QUN2_9ACTN</name>
<keyword evidence="4" id="KW-1185">Reference proteome</keyword>
<dbReference type="AlphaFoldDB" id="A0A1H8QUN2"/>
<dbReference type="Gene3D" id="3.10.580.10">
    <property type="entry name" value="CBS-domain"/>
    <property type="match status" value="1"/>
</dbReference>
<evidence type="ECO:0000256" key="1">
    <source>
        <dbReference type="SAM" id="MobiDB-lite"/>
    </source>
</evidence>
<feature type="domain" description="CBS" evidence="2">
    <location>
        <begin position="37"/>
        <end position="86"/>
    </location>
</feature>
<accession>A0A1H8QUN2</accession>
<feature type="compositionally biased region" description="Basic and acidic residues" evidence="1">
    <location>
        <begin position="1"/>
        <end position="11"/>
    </location>
</feature>
<dbReference type="InterPro" id="IPR000644">
    <property type="entry name" value="CBS_dom"/>
</dbReference>
<dbReference type="OrthoDB" id="5244356at2"/>
<proteinExistence type="predicted"/>
<reference evidence="4" key="1">
    <citation type="submission" date="2016-10" db="EMBL/GenBank/DDBJ databases">
        <authorList>
            <person name="Varghese N."/>
            <person name="Submissions S."/>
        </authorList>
    </citation>
    <scope>NUCLEOTIDE SEQUENCE [LARGE SCALE GENOMIC DNA]</scope>
    <source>
        <strain evidence="4">DSM 45413</strain>
    </source>
</reference>